<feature type="non-terminal residue" evidence="1">
    <location>
        <position position="1"/>
    </location>
</feature>
<protein>
    <submittedName>
        <fullName evidence="1">LPXTG-motif cell wall anchor protein</fullName>
    </submittedName>
</protein>
<evidence type="ECO:0000313" key="1">
    <source>
        <dbReference type="EMBL" id="ETJ27175.1"/>
    </source>
</evidence>
<reference evidence="1" key="1">
    <citation type="submission" date="2013-12" db="EMBL/GenBank/DDBJ databases">
        <title>A Varibaculum cambriense genome reconstructed from a premature infant gut community with otherwise low bacterial novelty that shifts toward anaerobic metabolism during the third week of life.</title>
        <authorList>
            <person name="Brown C.T."/>
            <person name="Sharon I."/>
            <person name="Thomas B.C."/>
            <person name="Castelle C.J."/>
            <person name="Morowitz M.J."/>
            <person name="Banfield J.F."/>
        </authorList>
    </citation>
    <scope>NUCLEOTIDE SEQUENCE</scope>
</reference>
<dbReference type="GO" id="GO:0016805">
    <property type="term" value="F:dipeptidase activity"/>
    <property type="evidence" value="ECO:0007669"/>
    <property type="project" value="InterPro"/>
</dbReference>
<sequence length="87" mass="9449">SAKANKDIQKVDPYVEKGLAESIMTTVVLPHVKTAREGGGLIAEIVKKQGAAEGNIVTIADKTGVWYMEILSGHQYVAIKYPDDKYS</sequence>
<comment type="caution">
    <text evidence="1">The sequence shown here is derived from an EMBL/GenBank/DDBJ whole genome shotgun (WGS) entry which is preliminary data.</text>
</comment>
<proteinExistence type="predicted"/>
<dbReference type="InterPro" id="IPR005322">
    <property type="entry name" value="Peptidase_C69"/>
</dbReference>
<feature type="non-terminal residue" evidence="1">
    <location>
        <position position="87"/>
    </location>
</feature>
<dbReference type="AlphaFoldDB" id="W1XCG9"/>
<name>W1XCG9_9ZZZZ</name>
<dbReference type="Pfam" id="PF03577">
    <property type="entry name" value="Peptidase_C69"/>
    <property type="match status" value="1"/>
</dbReference>
<accession>W1XCG9</accession>
<dbReference type="EMBL" id="AZMM01017071">
    <property type="protein sequence ID" value="ETJ27175.1"/>
    <property type="molecule type" value="Genomic_DNA"/>
</dbReference>
<organism evidence="1">
    <name type="scientific">human gut metagenome</name>
    <dbReference type="NCBI Taxonomy" id="408170"/>
    <lineage>
        <taxon>unclassified sequences</taxon>
        <taxon>metagenomes</taxon>
        <taxon>organismal metagenomes</taxon>
    </lineage>
</organism>
<dbReference type="GO" id="GO:0006508">
    <property type="term" value="P:proteolysis"/>
    <property type="evidence" value="ECO:0007669"/>
    <property type="project" value="InterPro"/>
</dbReference>
<dbReference type="GO" id="GO:0070004">
    <property type="term" value="F:cysteine-type exopeptidase activity"/>
    <property type="evidence" value="ECO:0007669"/>
    <property type="project" value="InterPro"/>
</dbReference>
<gene>
    <name evidence="1" type="ORF">Q604_UNBC17071G0001</name>
</gene>